<comment type="caution">
    <text evidence="2">The sequence shown here is derived from an EMBL/GenBank/DDBJ whole genome shotgun (WGS) entry which is preliminary data.</text>
</comment>
<protein>
    <recommendedName>
        <fullName evidence="1">Amidohydrolase-related domain-containing protein</fullName>
    </recommendedName>
</protein>
<feature type="domain" description="Amidohydrolase-related" evidence="1">
    <location>
        <begin position="52"/>
        <end position="260"/>
    </location>
</feature>
<dbReference type="Proteomes" id="UP001345013">
    <property type="component" value="Unassembled WGS sequence"/>
</dbReference>
<dbReference type="Gene3D" id="3.20.20.140">
    <property type="entry name" value="Metal-dependent hydrolases"/>
    <property type="match status" value="1"/>
</dbReference>
<dbReference type="InterPro" id="IPR032466">
    <property type="entry name" value="Metal_Hydrolase"/>
</dbReference>
<dbReference type="InterPro" id="IPR006680">
    <property type="entry name" value="Amidohydro-rel"/>
</dbReference>
<evidence type="ECO:0000259" key="1">
    <source>
        <dbReference type="Pfam" id="PF01979"/>
    </source>
</evidence>
<dbReference type="PANTHER" id="PTHR43135:SF3">
    <property type="entry name" value="ALPHA-D-RIBOSE 1-METHYLPHOSPHONATE 5-TRIPHOSPHATE DIPHOSPHATASE"/>
    <property type="match status" value="1"/>
</dbReference>
<accession>A0ABR0KJ55</accession>
<dbReference type="SUPFAM" id="SSF51338">
    <property type="entry name" value="Composite domain of metallo-dependent hydrolases"/>
    <property type="match status" value="1"/>
</dbReference>
<dbReference type="InterPro" id="IPR011059">
    <property type="entry name" value="Metal-dep_hydrolase_composite"/>
</dbReference>
<dbReference type="Pfam" id="PF01979">
    <property type="entry name" value="Amidohydro_1"/>
    <property type="match status" value="1"/>
</dbReference>
<evidence type="ECO:0000313" key="3">
    <source>
        <dbReference type="Proteomes" id="UP001345013"/>
    </source>
</evidence>
<dbReference type="SUPFAM" id="SSF51556">
    <property type="entry name" value="Metallo-dependent hydrolases"/>
    <property type="match status" value="1"/>
</dbReference>
<name>A0ABR0KJ55_9EURO</name>
<gene>
    <name evidence="2" type="ORF">LTR24_001915</name>
</gene>
<sequence>MSSFIIKDVRLFDGEETVENGCVLVEDGLIMEVGEDLLEAGIPVYSKSGHTLLPGLIDAHCHPYREVDLPEQSFRFGITTLMDLHNLHENAVLQKQRAKERKDFPDVKSCHFAATIDGGWPAWVEKKLGNNPYATYDDWPNVATEEAAEPFIQRAIESGADFVKLMHEGGKALGIKAGQIVQTRESVQAAVVRAAHKRSLKVVAHALSLKDTLEVLRAGVDGLAHTFFDEPIVPEVIDLYKRNNAWLNPTLNAAGSLTGDAADIFKMFSEDERVQRRVSKTTVELLHHCLHMKSAGASLEHAVESVRQLKAAGIPIVW</sequence>
<dbReference type="InterPro" id="IPR051781">
    <property type="entry name" value="Metallo-dep_Hydrolase"/>
</dbReference>
<evidence type="ECO:0000313" key="2">
    <source>
        <dbReference type="EMBL" id="KAK5098094.1"/>
    </source>
</evidence>
<organism evidence="2 3">
    <name type="scientific">Lithohypha guttulata</name>
    <dbReference type="NCBI Taxonomy" id="1690604"/>
    <lineage>
        <taxon>Eukaryota</taxon>
        <taxon>Fungi</taxon>
        <taxon>Dikarya</taxon>
        <taxon>Ascomycota</taxon>
        <taxon>Pezizomycotina</taxon>
        <taxon>Eurotiomycetes</taxon>
        <taxon>Chaetothyriomycetidae</taxon>
        <taxon>Chaetothyriales</taxon>
        <taxon>Trichomeriaceae</taxon>
        <taxon>Lithohypha</taxon>
    </lineage>
</organism>
<dbReference type="PANTHER" id="PTHR43135">
    <property type="entry name" value="ALPHA-D-RIBOSE 1-METHYLPHOSPHONATE 5-TRIPHOSPHATE DIPHOSPHATASE"/>
    <property type="match status" value="1"/>
</dbReference>
<reference evidence="2 3" key="1">
    <citation type="submission" date="2023-08" db="EMBL/GenBank/DDBJ databases">
        <title>Black Yeasts Isolated from many extreme environments.</title>
        <authorList>
            <person name="Coleine C."/>
            <person name="Stajich J.E."/>
            <person name="Selbmann L."/>
        </authorList>
    </citation>
    <scope>NUCLEOTIDE SEQUENCE [LARGE SCALE GENOMIC DNA]</scope>
    <source>
        <strain evidence="2 3">CCFEE 5885</strain>
    </source>
</reference>
<keyword evidence="3" id="KW-1185">Reference proteome</keyword>
<dbReference type="Gene3D" id="2.30.40.10">
    <property type="entry name" value="Urease, subunit C, domain 1"/>
    <property type="match status" value="1"/>
</dbReference>
<dbReference type="EMBL" id="JAVRRG010000015">
    <property type="protein sequence ID" value="KAK5098094.1"/>
    <property type="molecule type" value="Genomic_DNA"/>
</dbReference>
<proteinExistence type="predicted"/>